<sequence>MSASSTNLLYKLPLSPKALMLHQKEFKHNHGDLFALFLYTTVLPPMIAPQFHFNRAEVHQVISQSDESSLVPFQFVSCRGLSQHDADTVKVARARQAAIRQSIAHLQTDIRAQSLITSILSKKAKPTSASSVSESHEDRIENQGEEEELMLRQAAEKGLQDDAVTSLSEELQQLGLLSEEEEASGDLHTGSALEYASSGGSQTHSRSSERSSSPALSSVSLNRSARSSLPESNSDPGVGTRHRRTESEEKHAARKLRIQKLLTDVKAAHTSVISKVKEDKSKQSPFRSDAGSSYCSSSPRPDCTKGLLLEELKKENEQLRAENKRLQAVQRANNAHHEIRDRLDGQAKEKARMLENQNEVLRKELRKLYHPEETSAERNPPARRPLGCRKSPYASVESERFPFAELAFNLPRKRRACEESRRVPNGIERYGDDKATCERRLGLLLEWAIPFSTGDITPSSLRPSAHLPNELRVLIASWITDWQDFTAYRHMDRANLQIFSSGGNAVTTRFLLHLRSKQVSIENIFVGSMNVDQLVVWFSKCARHPCFFQSLLSKADPPIRLTAMGNTLAYDFRNGPPLGSLQYPAHYPRNYWDHPEWHNCTENEPTSPYGHFQLNLFQKRNFLRILQKLTSRSTRFPTLRKRVLFRMLDDLDLHANKAFNRIIEDHKLRANSPLIIDQLEHSWNISRCLFRVSKIALDSFQDFCLRYPRHIRNLCHAAMLTFIEAMEAILKRIRGFYASSIEGQVASGLDVQGGEIHEAGATHDEGVTDGMNENAEIQQLMSRFMFVWQEGVQFFFNVALLARVAQMGPSRRQ</sequence>
<organism evidence="3 4">
    <name type="scientific">Ascobolus immersus RN42</name>
    <dbReference type="NCBI Taxonomy" id="1160509"/>
    <lineage>
        <taxon>Eukaryota</taxon>
        <taxon>Fungi</taxon>
        <taxon>Dikarya</taxon>
        <taxon>Ascomycota</taxon>
        <taxon>Pezizomycotina</taxon>
        <taxon>Pezizomycetes</taxon>
        <taxon>Pezizales</taxon>
        <taxon>Ascobolaceae</taxon>
        <taxon>Ascobolus</taxon>
    </lineage>
</organism>
<name>A0A3N4HXE1_ASCIM</name>
<proteinExistence type="predicted"/>
<dbReference type="Proteomes" id="UP000275078">
    <property type="component" value="Unassembled WGS sequence"/>
</dbReference>
<keyword evidence="4" id="KW-1185">Reference proteome</keyword>
<accession>A0A3N4HXE1</accession>
<evidence type="ECO:0000256" key="1">
    <source>
        <dbReference type="SAM" id="Coils"/>
    </source>
</evidence>
<dbReference type="EMBL" id="ML119710">
    <property type="protein sequence ID" value="RPA78523.1"/>
    <property type="molecule type" value="Genomic_DNA"/>
</dbReference>
<feature type="coiled-coil region" evidence="1">
    <location>
        <begin position="305"/>
        <end position="364"/>
    </location>
</feature>
<feature type="region of interest" description="Disordered" evidence="2">
    <location>
        <begin position="276"/>
        <end position="300"/>
    </location>
</feature>
<reference evidence="3 4" key="1">
    <citation type="journal article" date="2018" name="Nat. Ecol. Evol.">
        <title>Pezizomycetes genomes reveal the molecular basis of ectomycorrhizal truffle lifestyle.</title>
        <authorList>
            <person name="Murat C."/>
            <person name="Payen T."/>
            <person name="Noel B."/>
            <person name="Kuo A."/>
            <person name="Morin E."/>
            <person name="Chen J."/>
            <person name="Kohler A."/>
            <person name="Krizsan K."/>
            <person name="Balestrini R."/>
            <person name="Da Silva C."/>
            <person name="Montanini B."/>
            <person name="Hainaut M."/>
            <person name="Levati E."/>
            <person name="Barry K.W."/>
            <person name="Belfiori B."/>
            <person name="Cichocki N."/>
            <person name="Clum A."/>
            <person name="Dockter R.B."/>
            <person name="Fauchery L."/>
            <person name="Guy J."/>
            <person name="Iotti M."/>
            <person name="Le Tacon F."/>
            <person name="Lindquist E.A."/>
            <person name="Lipzen A."/>
            <person name="Malagnac F."/>
            <person name="Mello A."/>
            <person name="Molinier V."/>
            <person name="Miyauchi S."/>
            <person name="Poulain J."/>
            <person name="Riccioni C."/>
            <person name="Rubini A."/>
            <person name="Sitrit Y."/>
            <person name="Splivallo R."/>
            <person name="Traeger S."/>
            <person name="Wang M."/>
            <person name="Zifcakova L."/>
            <person name="Wipf D."/>
            <person name="Zambonelli A."/>
            <person name="Paolocci F."/>
            <person name="Nowrousian M."/>
            <person name="Ottonello S."/>
            <person name="Baldrian P."/>
            <person name="Spatafora J.W."/>
            <person name="Henrissat B."/>
            <person name="Nagy L.G."/>
            <person name="Aury J.M."/>
            <person name="Wincker P."/>
            <person name="Grigoriev I.V."/>
            <person name="Bonfante P."/>
            <person name="Martin F.M."/>
        </authorList>
    </citation>
    <scope>NUCLEOTIDE SEQUENCE [LARGE SCALE GENOMIC DNA]</scope>
    <source>
        <strain evidence="3 4">RN42</strain>
    </source>
</reference>
<gene>
    <name evidence="3" type="ORF">BJ508DRAFT_329149</name>
</gene>
<evidence type="ECO:0000256" key="2">
    <source>
        <dbReference type="SAM" id="MobiDB-lite"/>
    </source>
</evidence>
<protein>
    <submittedName>
        <fullName evidence="3">Uncharacterized protein</fullName>
    </submittedName>
</protein>
<dbReference type="AlphaFoldDB" id="A0A3N4HXE1"/>
<feature type="compositionally biased region" description="Low complexity" evidence="2">
    <location>
        <begin position="197"/>
        <end position="229"/>
    </location>
</feature>
<evidence type="ECO:0000313" key="4">
    <source>
        <dbReference type="Proteomes" id="UP000275078"/>
    </source>
</evidence>
<keyword evidence="1" id="KW-0175">Coiled coil</keyword>
<evidence type="ECO:0000313" key="3">
    <source>
        <dbReference type="EMBL" id="RPA78523.1"/>
    </source>
</evidence>
<feature type="compositionally biased region" description="Polar residues" evidence="2">
    <location>
        <begin position="283"/>
        <end position="299"/>
    </location>
</feature>
<feature type="region of interest" description="Disordered" evidence="2">
    <location>
        <begin position="180"/>
        <end position="253"/>
    </location>
</feature>